<dbReference type="AlphaFoldDB" id="A0A1Y1V5H4"/>
<reference evidence="1 3" key="2">
    <citation type="submission" date="2016-08" db="EMBL/GenBank/DDBJ databases">
        <title>Pervasive Adenine N6-methylation of Active Genes in Fungi.</title>
        <authorList>
            <consortium name="DOE Joint Genome Institute"/>
            <person name="Mondo S.J."/>
            <person name="Dannebaum R.O."/>
            <person name="Kuo R.C."/>
            <person name="Labutti K."/>
            <person name="Haridas S."/>
            <person name="Kuo A."/>
            <person name="Salamov A."/>
            <person name="Ahrendt S.R."/>
            <person name="Lipzen A."/>
            <person name="Sullivan W."/>
            <person name="Andreopoulos W.B."/>
            <person name="Clum A."/>
            <person name="Lindquist E."/>
            <person name="Daum C."/>
            <person name="Ramamoorthy G.K."/>
            <person name="Gryganskyi A."/>
            <person name="Culley D."/>
            <person name="Magnuson J.K."/>
            <person name="James T.Y."/>
            <person name="O'Malley M.A."/>
            <person name="Stajich J.E."/>
            <person name="Spatafora J.W."/>
            <person name="Visel A."/>
            <person name="Grigoriev I.V."/>
        </authorList>
    </citation>
    <scope>NUCLEOTIDE SEQUENCE [LARGE SCALE GENOMIC DNA]</scope>
    <source>
        <strain evidence="1 3">S4</strain>
    </source>
</reference>
<organism evidence="1 3">
    <name type="scientific">Anaeromyces robustus</name>
    <dbReference type="NCBI Taxonomy" id="1754192"/>
    <lineage>
        <taxon>Eukaryota</taxon>
        <taxon>Fungi</taxon>
        <taxon>Fungi incertae sedis</taxon>
        <taxon>Chytridiomycota</taxon>
        <taxon>Chytridiomycota incertae sedis</taxon>
        <taxon>Neocallimastigomycetes</taxon>
        <taxon>Neocallimastigales</taxon>
        <taxon>Neocallimastigaceae</taxon>
        <taxon>Anaeromyces</taxon>
    </lineage>
</organism>
<evidence type="ECO:0000313" key="1">
    <source>
        <dbReference type="EMBL" id="ORX47675.1"/>
    </source>
</evidence>
<keyword evidence="3" id="KW-1185">Reference proteome</keyword>
<reference evidence="1 3" key="1">
    <citation type="submission" date="2016-08" db="EMBL/GenBank/DDBJ databases">
        <title>A Parts List for Fungal Cellulosomes Revealed by Comparative Genomics.</title>
        <authorList>
            <consortium name="DOE Joint Genome Institute"/>
            <person name="Haitjema C.H."/>
            <person name="Gilmore S.P."/>
            <person name="Henske J.K."/>
            <person name="Solomon K.V."/>
            <person name="De Groot R."/>
            <person name="Kuo A."/>
            <person name="Mondo S.J."/>
            <person name="Salamov A.A."/>
            <person name="Labutti K."/>
            <person name="Zhao Z."/>
            <person name="Chiniquy J."/>
            <person name="Barry K."/>
            <person name="Brewer H.M."/>
            <person name="Purvine S.O."/>
            <person name="Wright A.T."/>
            <person name="Boxma B."/>
            <person name="Van Alen T."/>
            <person name="Hackstein J.H."/>
            <person name="Baker S.E."/>
            <person name="Grigoriev I.V."/>
            <person name="O'Malley M.A."/>
        </authorList>
    </citation>
    <scope>NUCLEOTIDE SEQUENCE [LARGE SCALE GENOMIC DNA]</scope>
    <source>
        <strain evidence="1 3">S4</strain>
    </source>
</reference>
<name>A0A1Y1V5H4_9FUNG</name>
<comment type="caution">
    <text evidence="1">The sequence shown here is derived from an EMBL/GenBank/DDBJ whole genome shotgun (WGS) entry which is preliminary data.</text>
</comment>
<dbReference type="Proteomes" id="UP000193944">
    <property type="component" value="Unassembled WGS sequence"/>
</dbReference>
<dbReference type="OrthoDB" id="2173427at2759"/>
<proteinExistence type="predicted"/>
<sequence length="247" mass="29271">MEFIINTDFNIKGELNNNDDFLINKQYSFQHLLNIPFNALLNINGEKDETLLLLEIGNIGFRIDKFKEYMINTFTKYNLINNKIYQLSIILSSTNIDLENPSNDIVHITGILPILNASLNKCKNQILYLKEQIEICLHELYNYTFKLKEYIKNHLDVLFKQKDNYEIQNKSFTLMELEKILLNRILYILTEKEVNKINEEWKNIYINIKNDITNQILSQEQQEVLSKRLTEGKQIYMDIVNKGKTVH</sequence>
<evidence type="ECO:0000313" key="2">
    <source>
        <dbReference type="EMBL" id="ORX69830.1"/>
    </source>
</evidence>
<dbReference type="EMBL" id="MCFG01000414">
    <property type="protein sequence ID" value="ORX69830.1"/>
    <property type="molecule type" value="Genomic_DNA"/>
</dbReference>
<dbReference type="EMBL" id="MCFG01000755">
    <property type="protein sequence ID" value="ORX47675.1"/>
    <property type="molecule type" value="Genomic_DNA"/>
</dbReference>
<gene>
    <name evidence="2" type="ORF">BCR32DRAFT_297399</name>
    <name evidence="1" type="ORF">BCR32DRAFT_298634</name>
</gene>
<evidence type="ECO:0000313" key="3">
    <source>
        <dbReference type="Proteomes" id="UP000193944"/>
    </source>
</evidence>
<accession>A0A1Y1V5H4</accession>
<protein>
    <submittedName>
        <fullName evidence="1">Uncharacterized protein</fullName>
    </submittedName>
</protein>